<dbReference type="NCBIfam" id="TIGR00051">
    <property type="entry name" value="YbgC/FadM family acyl-CoA thioesterase"/>
    <property type="match status" value="1"/>
</dbReference>
<protein>
    <recommendedName>
        <fullName evidence="4">Acyl-CoA thioester hydrolase YbgC</fullName>
    </recommendedName>
</protein>
<dbReference type="NCBIfam" id="NF008065">
    <property type="entry name" value="PRK10800.1"/>
    <property type="match status" value="1"/>
</dbReference>
<dbReference type="CDD" id="cd00586">
    <property type="entry name" value="4HBT"/>
    <property type="match status" value="1"/>
</dbReference>
<reference evidence="6 8" key="3">
    <citation type="submission" date="2020-12" db="EMBL/GenBank/DDBJ databases">
        <title>Enhanced detection system for hospital associated transmission using whole genome sequencing surveillance.</title>
        <authorList>
            <person name="Harrison L.H."/>
            <person name="Van Tyne D."/>
            <person name="Marsh J.W."/>
            <person name="Griffith M.P."/>
            <person name="Snyder D.J."/>
            <person name="Cooper V.S."/>
            <person name="Mustapha M."/>
        </authorList>
    </citation>
    <scope>NUCLEOTIDE SEQUENCE [LARGE SCALE GENOMIC DNA]</scope>
    <source>
        <strain evidence="6 8">PR00195</strain>
    </source>
</reference>
<evidence type="ECO:0000256" key="3">
    <source>
        <dbReference type="ARBA" id="ARBA00054841"/>
    </source>
</evidence>
<dbReference type="InterPro" id="IPR050563">
    <property type="entry name" value="4-hydroxybenzoyl-CoA_TE"/>
</dbReference>
<evidence type="ECO:0000256" key="4">
    <source>
        <dbReference type="ARBA" id="ARBA00072727"/>
    </source>
</evidence>
<dbReference type="RefSeq" id="WP_006537646.1">
    <property type="nucleotide sequence ID" value="NZ_CAXOKJ010000012.1"/>
</dbReference>
<keyword evidence="2 5" id="KW-0378">Hydrolase</keyword>
<evidence type="ECO:0000313" key="7">
    <source>
        <dbReference type="Proteomes" id="UP000183920"/>
    </source>
</evidence>
<evidence type="ECO:0000313" key="6">
    <source>
        <dbReference type="EMBL" id="MBJ2118123.1"/>
    </source>
</evidence>
<evidence type="ECO:0000313" key="8">
    <source>
        <dbReference type="Proteomes" id="UP000619976"/>
    </source>
</evidence>
<dbReference type="EMBL" id="CVRY01000001">
    <property type="protein sequence ID" value="CRL59695.1"/>
    <property type="molecule type" value="Genomic_DNA"/>
</dbReference>
<evidence type="ECO:0000256" key="1">
    <source>
        <dbReference type="ARBA" id="ARBA00005953"/>
    </source>
</evidence>
<dbReference type="PROSITE" id="PS01328">
    <property type="entry name" value="4HBCOA_THIOESTERASE"/>
    <property type="match status" value="1"/>
</dbReference>
<evidence type="ECO:0000256" key="2">
    <source>
        <dbReference type="ARBA" id="ARBA00022801"/>
    </source>
</evidence>
<reference evidence="5" key="1">
    <citation type="submission" date="2015-06" db="EMBL/GenBank/DDBJ databases">
        <authorList>
            <person name="Urmite Genomes Urmite Genomes"/>
        </authorList>
    </citation>
    <scope>NUCLEOTIDE SEQUENCE [LARGE SCALE GENOMIC DNA]</scope>
    <source>
        <strain evidence="5">CSUR P1867</strain>
    </source>
</reference>
<dbReference type="GeneID" id="84586191"/>
<name>A0A0G4Q1J6_9GAMM</name>
<dbReference type="InterPro" id="IPR029069">
    <property type="entry name" value="HotDog_dom_sf"/>
</dbReference>
<dbReference type="PANTHER" id="PTHR31793:SF37">
    <property type="entry name" value="ACYL-COA THIOESTER HYDROLASE YBGC"/>
    <property type="match status" value="1"/>
</dbReference>
<accession>A0A0G4Q1J6</accession>
<keyword evidence="8" id="KW-1185">Reference proteome</keyword>
<dbReference type="AlphaFoldDB" id="A0A0G4Q1J6"/>
<comment type="similarity">
    <text evidence="1">Belongs to the 4-hydroxybenzoyl-CoA thioesterase family.</text>
</comment>
<dbReference type="Pfam" id="PF13279">
    <property type="entry name" value="4HBT_2"/>
    <property type="match status" value="1"/>
</dbReference>
<gene>
    <name evidence="5" type="primary">ybgC</name>
    <name evidence="5" type="ORF">BN1804_00576</name>
    <name evidence="6" type="ORF">JFQ69_10670</name>
</gene>
<dbReference type="GeneID" id="83611530"/>
<dbReference type="SUPFAM" id="SSF54637">
    <property type="entry name" value="Thioesterase/thiol ester dehydrase-isomerase"/>
    <property type="match status" value="1"/>
</dbReference>
<reference evidence="7" key="2">
    <citation type="submission" date="2015-06" db="EMBL/GenBank/DDBJ databases">
        <authorList>
            <person name="Urmite Genomes"/>
        </authorList>
    </citation>
    <scope>NUCLEOTIDE SEQUENCE [LARGE SCALE GENOMIC DNA]</scope>
    <source>
        <strain evidence="7">CSUR P1867</strain>
    </source>
</reference>
<accession>A0A379EJD3</accession>
<dbReference type="PIRSF" id="PIRSF003230">
    <property type="entry name" value="YbgC"/>
    <property type="match status" value="1"/>
</dbReference>
<dbReference type="Proteomes" id="UP000619976">
    <property type="component" value="Unassembled WGS sequence"/>
</dbReference>
<dbReference type="InterPro" id="IPR014166">
    <property type="entry name" value="Tol-Pal_acyl-CoA_thioesterase"/>
</dbReference>
<dbReference type="EMBL" id="JAEKCB010000004">
    <property type="protein sequence ID" value="MBJ2118123.1"/>
    <property type="molecule type" value="Genomic_DNA"/>
</dbReference>
<dbReference type="PANTHER" id="PTHR31793">
    <property type="entry name" value="4-HYDROXYBENZOYL-COA THIOESTERASE FAMILY MEMBER"/>
    <property type="match status" value="1"/>
</dbReference>
<dbReference type="NCBIfam" id="TIGR02799">
    <property type="entry name" value="thio_ybgC"/>
    <property type="match status" value="1"/>
</dbReference>
<dbReference type="Gene3D" id="3.10.129.10">
    <property type="entry name" value="Hotdog Thioesterase"/>
    <property type="match status" value="1"/>
</dbReference>
<dbReference type="Proteomes" id="UP000183920">
    <property type="component" value="Unassembled WGS sequence"/>
</dbReference>
<dbReference type="FunFam" id="3.10.129.10:FF:000004">
    <property type="entry name" value="Tol-pal system-associated acyl-CoA thioesterase"/>
    <property type="match status" value="1"/>
</dbReference>
<dbReference type="GO" id="GO:0047617">
    <property type="term" value="F:fatty acyl-CoA hydrolase activity"/>
    <property type="evidence" value="ECO:0007669"/>
    <property type="project" value="TreeGrafter"/>
</dbReference>
<proteinExistence type="inferred from homology"/>
<sequence length="131" mass="15075">MQFLWPVRVYYEDTDAGGVVYHASYLKYFERARTELLREKGFHQHDLREYDHVVFVVRKLSIEYIAPARLDNLLQVESEITTLRGASMTFSQKIINEDGCVLCSAEVLVVCVDSSKMKPVALPKSIIAEFK</sequence>
<organism evidence="5 7">
    <name type="scientific">Proteus penneri</name>
    <dbReference type="NCBI Taxonomy" id="102862"/>
    <lineage>
        <taxon>Bacteria</taxon>
        <taxon>Pseudomonadati</taxon>
        <taxon>Pseudomonadota</taxon>
        <taxon>Gammaproteobacteria</taxon>
        <taxon>Enterobacterales</taxon>
        <taxon>Morganellaceae</taxon>
        <taxon>Proteus</taxon>
    </lineage>
</organism>
<dbReference type="InterPro" id="IPR008272">
    <property type="entry name" value="HB-CoA_thioesterase_AS"/>
</dbReference>
<evidence type="ECO:0000313" key="5">
    <source>
        <dbReference type="EMBL" id="CRL59695.1"/>
    </source>
</evidence>
<comment type="function">
    <text evidence="3">Thioesterase that appears to be involved in phospholipid metabolism. Some specific acyl-ACPs could be physiological substrates. Displays acyl-CoA thioesterase activity on malonyl-CoA in vitro, catalyzing the hydrolysis of the thioester bond.</text>
</comment>
<dbReference type="InterPro" id="IPR006684">
    <property type="entry name" value="YbgC/YbaW"/>
</dbReference>